<reference evidence="3" key="1">
    <citation type="submission" date="2023-03" db="EMBL/GenBank/DDBJ databases">
        <title>Actinoallomurus iriomotensis NBRC 103684.</title>
        <authorList>
            <person name="Ichikawa N."/>
            <person name="Sato H."/>
            <person name="Tonouchi N."/>
        </authorList>
    </citation>
    <scope>NUCLEOTIDE SEQUENCE</scope>
    <source>
        <strain evidence="3">NBRC 103684</strain>
    </source>
</reference>
<dbReference type="GO" id="GO:0003677">
    <property type="term" value="F:DNA binding"/>
    <property type="evidence" value="ECO:0007669"/>
    <property type="project" value="InterPro"/>
</dbReference>
<evidence type="ECO:0000259" key="2">
    <source>
        <dbReference type="PROSITE" id="PS51736"/>
    </source>
</evidence>
<feature type="region of interest" description="Disordered" evidence="1">
    <location>
        <begin position="23"/>
        <end position="42"/>
    </location>
</feature>
<name>A0A9W6W2H6_9ACTN</name>
<keyword evidence="4" id="KW-1185">Reference proteome</keyword>
<protein>
    <recommendedName>
        <fullName evidence="2">Resolvase/invertase-type recombinase catalytic domain-containing protein</fullName>
    </recommendedName>
</protein>
<dbReference type="AlphaFoldDB" id="A0A9W6W2H6"/>
<gene>
    <name evidence="3" type="ORF">Airi02_048900</name>
</gene>
<sequence length="136" mass="14893">MVAEFEANLGHLRAREGMALAKRQGKLKGKQPKLSRRHRWGLAPPFQIRGPRALGHLQPQAVVRFLISSRSASSRKNSFSNSARDGGPAYRPQAAALASLKNTTGIAPESRTRPPVGFTHSVHFQSNATIMCTLLR</sequence>
<dbReference type="PROSITE" id="PS51736">
    <property type="entry name" value="RECOMBINASES_3"/>
    <property type="match status" value="1"/>
</dbReference>
<dbReference type="InterPro" id="IPR006119">
    <property type="entry name" value="Resolv_N"/>
</dbReference>
<dbReference type="Proteomes" id="UP001165074">
    <property type="component" value="Unassembled WGS sequence"/>
</dbReference>
<feature type="compositionally biased region" description="Basic residues" evidence="1">
    <location>
        <begin position="23"/>
        <end position="40"/>
    </location>
</feature>
<comment type="caution">
    <text evidence="3">The sequence shown here is derived from an EMBL/GenBank/DDBJ whole genome shotgun (WGS) entry which is preliminary data.</text>
</comment>
<feature type="region of interest" description="Disordered" evidence="1">
    <location>
        <begin position="70"/>
        <end position="93"/>
    </location>
</feature>
<dbReference type="EMBL" id="BSTK01000007">
    <property type="protein sequence ID" value="GLY86961.1"/>
    <property type="molecule type" value="Genomic_DNA"/>
</dbReference>
<organism evidence="3 4">
    <name type="scientific">Actinoallomurus iriomotensis</name>
    <dbReference type="NCBI Taxonomy" id="478107"/>
    <lineage>
        <taxon>Bacteria</taxon>
        <taxon>Bacillati</taxon>
        <taxon>Actinomycetota</taxon>
        <taxon>Actinomycetes</taxon>
        <taxon>Streptosporangiales</taxon>
        <taxon>Thermomonosporaceae</taxon>
        <taxon>Actinoallomurus</taxon>
    </lineage>
</organism>
<evidence type="ECO:0000256" key="1">
    <source>
        <dbReference type="SAM" id="MobiDB-lite"/>
    </source>
</evidence>
<dbReference type="GO" id="GO:0000150">
    <property type="term" value="F:DNA strand exchange activity"/>
    <property type="evidence" value="ECO:0007669"/>
    <property type="project" value="InterPro"/>
</dbReference>
<evidence type="ECO:0000313" key="4">
    <source>
        <dbReference type="Proteomes" id="UP001165074"/>
    </source>
</evidence>
<accession>A0A9W6W2H6</accession>
<evidence type="ECO:0000313" key="3">
    <source>
        <dbReference type="EMBL" id="GLY86961.1"/>
    </source>
</evidence>
<proteinExistence type="predicted"/>
<feature type="compositionally biased region" description="Low complexity" evidence="1">
    <location>
        <begin position="70"/>
        <end position="84"/>
    </location>
</feature>
<feature type="domain" description="Resolvase/invertase-type recombinase catalytic" evidence="2">
    <location>
        <begin position="1"/>
        <end position="25"/>
    </location>
</feature>